<dbReference type="GO" id="GO:0106300">
    <property type="term" value="P:protein-DNA covalent cross-linking repair"/>
    <property type="evidence" value="ECO:0007669"/>
    <property type="project" value="InterPro"/>
</dbReference>
<gene>
    <name evidence="8" type="ORF">METZ01_LOCUS227587</name>
</gene>
<dbReference type="Gene3D" id="3.90.1680.10">
    <property type="entry name" value="SOS response associated peptidase-like"/>
    <property type="match status" value="1"/>
</dbReference>
<organism evidence="8">
    <name type="scientific">marine metagenome</name>
    <dbReference type="NCBI Taxonomy" id="408172"/>
    <lineage>
        <taxon>unclassified sequences</taxon>
        <taxon>metagenomes</taxon>
        <taxon>ecological metagenomes</taxon>
    </lineage>
</organism>
<dbReference type="GO" id="GO:0006508">
    <property type="term" value="P:proteolysis"/>
    <property type="evidence" value="ECO:0007669"/>
    <property type="project" value="UniProtKB-KW"/>
</dbReference>
<dbReference type="PANTHER" id="PTHR13604:SF0">
    <property type="entry name" value="ABASIC SITE PROCESSING PROTEIN HMCES"/>
    <property type="match status" value="1"/>
</dbReference>
<reference evidence="8" key="1">
    <citation type="submission" date="2018-05" db="EMBL/GenBank/DDBJ databases">
        <authorList>
            <person name="Lanie J.A."/>
            <person name="Ng W.-L."/>
            <person name="Kazmierczak K.M."/>
            <person name="Andrzejewski T.M."/>
            <person name="Davidsen T.M."/>
            <person name="Wayne K.J."/>
            <person name="Tettelin H."/>
            <person name="Glass J.I."/>
            <person name="Rusch D."/>
            <person name="Podicherti R."/>
            <person name="Tsui H.-C.T."/>
            <person name="Winkler M.E."/>
        </authorList>
    </citation>
    <scope>NUCLEOTIDE SEQUENCE</scope>
</reference>
<dbReference type="InterPro" id="IPR036590">
    <property type="entry name" value="SRAP-like"/>
</dbReference>
<dbReference type="GO" id="GO:0008233">
    <property type="term" value="F:peptidase activity"/>
    <property type="evidence" value="ECO:0007669"/>
    <property type="project" value="UniProtKB-KW"/>
</dbReference>
<dbReference type="SUPFAM" id="SSF143081">
    <property type="entry name" value="BB1717-like"/>
    <property type="match status" value="1"/>
</dbReference>
<accession>A0A382GJB4</accession>
<evidence type="ECO:0000313" key="8">
    <source>
        <dbReference type="EMBL" id="SVB74733.1"/>
    </source>
</evidence>
<evidence type="ECO:0000256" key="7">
    <source>
        <dbReference type="ARBA" id="ARBA00023239"/>
    </source>
</evidence>
<feature type="non-terminal residue" evidence="8">
    <location>
        <position position="175"/>
    </location>
</feature>
<dbReference type="PANTHER" id="PTHR13604">
    <property type="entry name" value="DC12-RELATED"/>
    <property type="match status" value="1"/>
</dbReference>
<keyword evidence="3" id="KW-0227">DNA damage</keyword>
<evidence type="ECO:0000256" key="1">
    <source>
        <dbReference type="ARBA" id="ARBA00008136"/>
    </source>
</evidence>
<keyword evidence="6" id="KW-0238">DNA-binding</keyword>
<dbReference type="GO" id="GO:0003697">
    <property type="term" value="F:single-stranded DNA binding"/>
    <property type="evidence" value="ECO:0007669"/>
    <property type="project" value="InterPro"/>
</dbReference>
<evidence type="ECO:0000256" key="6">
    <source>
        <dbReference type="ARBA" id="ARBA00023125"/>
    </source>
</evidence>
<evidence type="ECO:0000256" key="3">
    <source>
        <dbReference type="ARBA" id="ARBA00022763"/>
    </source>
</evidence>
<dbReference type="EMBL" id="UINC01055636">
    <property type="protein sequence ID" value="SVB74733.1"/>
    <property type="molecule type" value="Genomic_DNA"/>
</dbReference>
<evidence type="ECO:0000256" key="2">
    <source>
        <dbReference type="ARBA" id="ARBA00022670"/>
    </source>
</evidence>
<sequence length="175" mass="20497">MCGRKTLTRDIQSIIQELAINEWVDPDSYSLNYNIAPTQRSPILIFENSQRVVKQMQWGLIPKWSEDQTIGSKLINARSESLKNKPSFKNLLEKNRCVVITDGYYEWRSSGREKHPYYFHHPQNRLLLMAGLWSYWTPSEKSKILNYTVITTQAKKDLAHIHDRMPVILDPCSIM</sequence>
<dbReference type="AlphaFoldDB" id="A0A382GJB4"/>
<keyword evidence="2" id="KW-0645">Protease</keyword>
<dbReference type="InterPro" id="IPR003738">
    <property type="entry name" value="SRAP"/>
</dbReference>
<proteinExistence type="inferred from homology"/>
<protein>
    <recommendedName>
        <fullName evidence="9">Abasic site processing protein</fullName>
    </recommendedName>
</protein>
<dbReference type="GO" id="GO:0016829">
    <property type="term" value="F:lyase activity"/>
    <property type="evidence" value="ECO:0007669"/>
    <property type="project" value="UniProtKB-KW"/>
</dbReference>
<keyword evidence="7" id="KW-0456">Lyase</keyword>
<keyword evidence="4" id="KW-0378">Hydrolase</keyword>
<keyword evidence="5" id="KW-0190">Covalent protein-DNA linkage</keyword>
<comment type="similarity">
    <text evidence="1">Belongs to the SOS response-associated peptidase family.</text>
</comment>
<evidence type="ECO:0000256" key="5">
    <source>
        <dbReference type="ARBA" id="ARBA00023124"/>
    </source>
</evidence>
<evidence type="ECO:0008006" key="9">
    <source>
        <dbReference type="Google" id="ProtNLM"/>
    </source>
</evidence>
<name>A0A382GJB4_9ZZZZ</name>
<evidence type="ECO:0000256" key="4">
    <source>
        <dbReference type="ARBA" id="ARBA00022801"/>
    </source>
</evidence>
<dbReference type="Pfam" id="PF02586">
    <property type="entry name" value="SRAP"/>
    <property type="match status" value="1"/>
</dbReference>